<evidence type="ECO:0000256" key="13">
    <source>
        <dbReference type="SAM" id="MobiDB-lite"/>
    </source>
</evidence>
<evidence type="ECO:0000256" key="2">
    <source>
        <dbReference type="ARBA" id="ARBA00022448"/>
    </source>
</evidence>
<dbReference type="PROSITE" id="PS52016">
    <property type="entry name" value="TONB_DEPENDENT_REC_3"/>
    <property type="match status" value="1"/>
</dbReference>
<reference evidence="17" key="2">
    <citation type="submission" date="2019-07" db="EMBL/GenBank/DDBJ databases">
        <authorList>
            <person name="Whitman W."/>
            <person name="Huntemann M."/>
            <person name="Clum A."/>
            <person name="Pillay M."/>
            <person name="Palaniappan K."/>
            <person name="Varghese N."/>
            <person name="Mikhailova N."/>
            <person name="Stamatis D."/>
            <person name="Reddy T."/>
            <person name="Daum C."/>
            <person name="Shapiro N."/>
            <person name="Ivanova N."/>
            <person name="Kyrpides N."/>
            <person name="Woyke T."/>
        </authorList>
    </citation>
    <scope>NUCLEOTIDE SEQUENCE</scope>
    <source>
        <strain evidence="17">CGMCC 1.10685</strain>
    </source>
</reference>
<evidence type="ECO:0000256" key="11">
    <source>
        <dbReference type="PROSITE-ProRule" id="PRU01360"/>
    </source>
</evidence>
<evidence type="ECO:0000256" key="3">
    <source>
        <dbReference type="ARBA" id="ARBA00022452"/>
    </source>
</evidence>
<comment type="similarity">
    <text evidence="11 12">Belongs to the TonB-dependent receptor family.</text>
</comment>
<reference evidence="17 18" key="1">
    <citation type="journal article" date="2015" name="Stand. Genomic Sci.">
        <title>Genomic Encyclopedia of Bacterial and Archaeal Type Strains, Phase III: the genomes of soil and plant-associated and newly described type strains.</title>
        <authorList>
            <person name="Whitman W.B."/>
            <person name="Woyke T."/>
            <person name="Klenk H.P."/>
            <person name="Zhou Y."/>
            <person name="Lilburn T.G."/>
            <person name="Beck B.J."/>
            <person name="De Vos P."/>
            <person name="Vandamme P."/>
            <person name="Eisen J.A."/>
            <person name="Garrity G."/>
            <person name="Hugenholtz P."/>
            <person name="Kyrpides N.C."/>
        </authorList>
    </citation>
    <scope>NUCLEOTIDE SEQUENCE [LARGE SCALE GENOMIC DNA]</scope>
    <source>
        <strain evidence="17 18">CGMCC 1.10685</strain>
    </source>
</reference>
<dbReference type="GO" id="GO:0006826">
    <property type="term" value="P:iron ion transport"/>
    <property type="evidence" value="ECO:0007669"/>
    <property type="project" value="UniProtKB-KW"/>
</dbReference>
<dbReference type="AlphaFoldDB" id="A0A562Q3F3"/>
<keyword evidence="10 11" id="KW-0998">Cell outer membrane</keyword>
<dbReference type="EMBL" id="VLKW01000001">
    <property type="protein sequence ID" value="TWI51267.1"/>
    <property type="molecule type" value="Genomic_DNA"/>
</dbReference>
<feature type="domain" description="TonB-dependent receptor-like beta-barrel" evidence="14">
    <location>
        <begin position="309"/>
        <end position="728"/>
    </location>
</feature>
<evidence type="ECO:0000256" key="7">
    <source>
        <dbReference type="ARBA" id="ARBA00023065"/>
    </source>
</evidence>
<dbReference type="CDD" id="cd01347">
    <property type="entry name" value="ligand_gated_channel"/>
    <property type="match status" value="1"/>
</dbReference>
<dbReference type="Proteomes" id="UP000437862">
    <property type="component" value="Chromosome"/>
</dbReference>
<evidence type="ECO:0000313" key="16">
    <source>
        <dbReference type="EMBL" id="QGZ41323.1"/>
    </source>
</evidence>
<comment type="subcellular location">
    <subcellularLocation>
        <location evidence="1 11">Cell outer membrane</location>
        <topology evidence="1 11">Multi-pass membrane protein</topology>
    </subcellularLocation>
</comment>
<accession>A0A562Q3F3</accession>
<evidence type="ECO:0000313" key="17">
    <source>
        <dbReference type="EMBL" id="TWI51267.1"/>
    </source>
</evidence>
<dbReference type="Gene3D" id="2.40.170.20">
    <property type="entry name" value="TonB-dependent receptor, beta-barrel domain"/>
    <property type="match status" value="1"/>
</dbReference>
<dbReference type="PANTHER" id="PTHR32552:SF81">
    <property type="entry name" value="TONB-DEPENDENT OUTER MEMBRANE RECEPTOR"/>
    <property type="match status" value="1"/>
</dbReference>
<keyword evidence="8 12" id="KW-0798">TonB box</keyword>
<reference evidence="16 19" key="3">
    <citation type="submission" date="2019-12" db="EMBL/GenBank/DDBJ databases">
        <title>Draft Genome Sequences of Six Type Strains of the Genus Massilia.</title>
        <authorList>
            <person name="Miess H."/>
            <person name="Frediansyah A."/>
            <person name="Goeker M."/>
            <person name="Gross H."/>
        </authorList>
    </citation>
    <scope>NUCLEOTIDE SEQUENCE [LARGE SCALE GENOMIC DNA]</scope>
    <source>
        <strain evidence="16 19">DSM 26639</strain>
    </source>
</reference>
<protein>
    <submittedName>
        <fullName evidence="17">Outer membrane receptor protein involved in Fe transport</fullName>
    </submittedName>
    <submittedName>
        <fullName evidence="16">TonB-dependent receptor</fullName>
    </submittedName>
</protein>
<evidence type="ECO:0000256" key="5">
    <source>
        <dbReference type="ARBA" id="ARBA00022692"/>
    </source>
</evidence>
<keyword evidence="3 11" id="KW-1134">Transmembrane beta strand</keyword>
<dbReference type="PANTHER" id="PTHR32552">
    <property type="entry name" value="FERRICHROME IRON RECEPTOR-RELATED"/>
    <property type="match status" value="1"/>
</dbReference>
<dbReference type="Pfam" id="PF00593">
    <property type="entry name" value="TonB_dep_Rec_b-barrel"/>
    <property type="match status" value="1"/>
</dbReference>
<dbReference type="InterPro" id="IPR000531">
    <property type="entry name" value="Beta-barrel_TonB"/>
</dbReference>
<keyword evidence="2 11" id="KW-0813">Transport</keyword>
<dbReference type="GO" id="GO:0009279">
    <property type="term" value="C:cell outer membrane"/>
    <property type="evidence" value="ECO:0007669"/>
    <property type="project" value="UniProtKB-SubCell"/>
</dbReference>
<evidence type="ECO:0000256" key="6">
    <source>
        <dbReference type="ARBA" id="ARBA00023004"/>
    </source>
</evidence>
<sequence>MYRSVLQLSNTAQTNSQTSGQASGRAPGQSPAGAGPRRKTVALAAALAVLACTHATAQDGAPAATDDARTAPPAGPGARTEVVTVTATRRREPVRDVPLRVETLSAETLERSGAASLTDYVGSLPGVHVATDGGPGRGQVEIRGVGVGSQNAPTVGIYVDDVAFGSSTSFVGEAVAALDLSLLDLHHVELLRGPQGTLYGAGAMGGLLKYVTNDPDANRFSGKAGVAVRQSRRGALGHTENAVVNVPLSEGVAAMRFAAFNEHDGGYIRSVGRVTGDHVNDGDTRGARLSFLFDPSRDLRVRVTATQQNIERAGTGVMQYDIATGRPRYGDLTHWLYRDEPYTIKTGLLSGDVEYNLGWARLNVIGSAQRFRARTMLDATDIVGSDGLNYGALDNNTRLDKRTAEVRLTSGRGPFEWLVGYYHNKETGLRDQRLYAQLPDGTESDFVRSAQPSRFIENAFYGDLTWNPAPQWSFTVGARAARNRQVYGTLTNGVKDFESGGKDSSKTYLATARYSIDKVSSVYFRAASGYRPGGPNPPALDQNGQVVPGAPLQFEPDKLWSYEVGYKADLLDRRLAIEAALFDIRWDKLQQPIAVGATTLTGNAGKAESKGLEVALRWKVDDHFTLEGNLAYTDAKLTEDAPALGPSGARLPNSARLSSSVTGRYGFDVGGHAAYAGLTLRQVGQRNAGFDAPGTSVPNFRLPGYAMADLQAGIEVDGWQVGAFVRNLADKRAFSSADTALTAFAGPLRVTPTQPRTVGMNLSREF</sequence>
<dbReference type="OrthoDB" id="8538693at2"/>
<keyword evidence="4" id="KW-0410">Iron transport</keyword>
<name>A0A562Q3F3_9BURK</name>
<feature type="region of interest" description="Disordered" evidence="13">
    <location>
        <begin position="61"/>
        <end position="82"/>
    </location>
</feature>
<evidence type="ECO:0000259" key="15">
    <source>
        <dbReference type="Pfam" id="PF07715"/>
    </source>
</evidence>
<feature type="region of interest" description="Disordered" evidence="13">
    <location>
        <begin position="1"/>
        <end position="38"/>
    </location>
</feature>
<proteinExistence type="inferred from homology"/>
<dbReference type="Proteomes" id="UP000315112">
    <property type="component" value="Unassembled WGS sequence"/>
</dbReference>
<feature type="domain" description="TonB-dependent receptor plug" evidence="15">
    <location>
        <begin position="94"/>
        <end position="206"/>
    </location>
</feature>
<keyword evidence="19" id="KW-1185">Reference proteome</keyword>
<keyword evidence="7" id="KW-0406">Ion transport</keyword>
<evidence type="ECO:0000313" key="18">
    <source>
        <dbReference type="Proteomes" id="UP000315112"/>
    </source>
</evidence>
<evidence type="ECO:0000256" key="1">
    <source>
        <dbReference type="ARBA" id="ARBA00004571"/>
    </source>
</evidence>
<feature type="compositionally biased region" description="Polar residues" evidence="13">
    <location>
        <begin position="1"/>
        <end position="22"/>
    </location>
</feature>
<evidence type="ECO:0000256" key="4">
    <source>
        <dbReference type="ARBA" id="ARBA00022496"/>
    </source>
</evidence>
<dbReference type="EMBL" id="CP046904">
    <property type="protein sequence ID" value="QGZ41323.1"/>
    <property type="molecule type" value="Genomic_DNA"/>
</dbReference>
<organism evidence="17 18">
    <name type="scientific">Pseudoduganella flava</name>
    <dbReference type="NCBI Taxonomy" id="871742"/>
    <lineage>
        <taxon>Bacteria</taxon>
        <taxon>Pseudomonadati</taxon>
        <taxon>Pseudomonadota</taxon>
        <taxon>Betaproteobacteria</taxon>
        <taxon>Burkholderiales</taxon>
        <taxon>Oxalobacteraceae</taxon>
        <taxon>Telluria group</taxon>
        <taxon>Pseudoduganella</taxon>
    </lineage>
</organism>
<evidence type="ECO:0000256" key="9">
    <source>
        <dbReference type="ARBA" id="ARBA00023136"/>
    </source>
</evidence>
<evidence type="ECO:0000256" key="10">
    <source>
        <dbReference type="ARBA" id="ARBA00023237"/>
    </source>
</evidence>
<keyword evidence="5 11" id="KW-0812">Transmembrane</keyword>
<evidence type="ECO:0000313" key="19">
    <source>
        <dbReference type="Proteomes" id="UP000437862"/>
    </source>
</evidence>
<dbReference type="RefSeq" id="WP_145872713.1">
    <property type="nucleotide sequence ID" value="NZ_CP046904.1"/>
</dbReference>
<dbReference type="InterPro" id="IPR039426">
    <property type="entry name" value="TonB-dep_rcpt-like"/>
</dbReference>
<keyword evidence="17" id="KW-0675">Receptor</keyword>
<evidence type="ECO:0000259" key="14">
    <source>
        <dbReference type="Pfam" id="PF00593"/>
    </source>
</evidence>
<keyword evidence="6" id="KW-0408">Iron</keyword>
<dbReference type="SUPFAM" id="SSF56935">
    <property type="entry name" value="Porins"/>
    <property type="match status" value="1"/>
</dbReference>
<evidence type="ECO:0000256" key="8">
    <source>
        <dbReference type="ARBA" id="ARBA00023077"/>
    </source>
</evidence>
<evidence type="ECO:0000256" key="12">
    <source>
        <dbReference type="RuleBase" id="RU003357"/>
    </source>
</evidence>
<dbReference type="Pfam" id="PF07715">
    <property type="entry name" value="Plug"/>
    <property type="match status" value="1"/>
</dbReference>
<dbReference type="InterPro" id="IPR012910">
    <property type="entry name" value="Plug_dom"/>
</dbReference>
<dbReference type="InterPro" id="IPR036942">
    <property type="entry name" value="Beta-barrel_TonB_sf"/>
</dbReference>
<gene>
    <name evidence="16" type="ORF">GO485_21165</name>
    <name evidence="17" type="ORF">IP92_00251</name>
</gene>
<keyword evidence="9 11" id="KW-0472">Membrane</keyword>